<feature type="domain" description="BP74 N-terminal" evidence="2">
    <location>
        <begin position="60"/>
        <end position="120"/>
    </location>
</feature>
<accession>F4Q0Q2</accession>
<dbReference type="PANTHER" id="PTHR35883:SF1">
    <property type="entry name" value="CALMODULIN-BINDING PROTEIN CAM-BP15-RELATED"/>
    <property type="match status" value="1"/>
</dbReference>
<keyword evidence="1" id="KW-0472">Membrane</keyword>
<protein>
    <recommendedName>
        <fullName evidence="2">BP74 N-terminal domain-containing protein</fullName>
    </recommendedName>
</protein>
<dbReference type="GeneID" id="14870253"/>
<dbReference type="EMBL" id="GL883018">
    <property type="protein sequence ID" value="EGG18403.1"/>
    <property type="molecule type" value="Genomic_DNA"/>
</dbReference>
<proteinExistence type="predicted"/>
<keyword evidence="4" id="KW-1185">Reference proteome</keyword>
<dbReference type="KEGG" id="dfa:DFA_03897"/>
<evidence type="ECO:0000313" key="3">
    <source>
        <dbReference type="EMBL" id="EGG18403.1"/>
    </source>
</evidence>
<dbReference type="InterPro" id="IPR056422">
    <property type="entry name" value="BP74_N"/>
</dbReference>
<evidence type="ECO:0000313" key="4">
    <source>
        <dbReference type="Proteomes" id="UP000007797"/>
    </source>
</evidence>
<feature type="transmembrane region" description="Helical" evidence="1">
    <location>
        <begin position="47"/>
        <end position="64"/>
    </location>
</feature>
<dbReference type="AlphaFoldDB" id="F4Q0Q2"/>
<keyword evidence="1" id="KW-1133">Transmembrane helix</keyword>
<organism evidence="3 4">
    <name type="scientific">Cavenderia fasciculata</name>
    <name type="common">Slime mold</name>
    <name type="synonym">Dictyostelium fasciculatum</name>
    <dbReference type="NCBI Taxonomy" id="261658"/>
    <lineage>
        <taxon>Eukaryota</taxon>
        <taxon>Amoebozoa</taxon>
        <taxon>Evosea</taxon>
        <taxon>Eumycetozoa</taxon>
        <taxon>Dictyostelia</taxon>
        <taxon>Acytosteliales</taxon>
        <taxon>Cavenderiaceae</taxon>
        <taxon>Cavenderia</taxon>
    </lineage>
</organism>
<name>F4Q0Q2_CACFS</name>
<sequence>MVPLKNKTKRYDLFGRIKTNICIDRLSISVFFSIMYLNLQSGRTDNVLSTCVIYIYMFIAYFSFTTNPSEPEFVFQLNNNNQINKVRSILKGEGGPNVHVKGRFKAGRKDYNPNYSFYFLLKEIEQQPKRRRISK</sequence>
<dbReference type="Pfam" id="PF23621">
    <property type="entry name" value="BP74_N"/>
    <property type="match status" value="1"/>
</dbReference>
<gene>
    <name evidence="3" type="ORF">DFA_03897</name>
</gene>
<keyword evidence="1" id="KW-0812">Transmembrane</keyword>
<dbReference type="Proteomes" id="UP000007797">
    <property type="component" value="Unassembled WGS sequence"/>
</dbReference>
<reference evidence="4" key="1">
    <citation type="journal article" date="2011" name="Genome Res.">
        <title>Phylogeny-wide analysis of social amoeba genomes highlights ancient origins for complex intercellular communication.</title>
        <authorList>
            <person name="Heidel A.J."/>
            <person name="Lawal H.M."/>
            <person name="Felder M."/>
            <person name="Schilde C."/>
            <person name="Helps N.R."/>
            <person name="Tunggal B."/>
            <person name="Rivero F."/>
            <person name="John U."/>
            <person name="Schleicher M."/>
            <person name="Eichinger L."/>
            <person name="Platzer M."/>
            <person name="Noegel A.A."/>
            <person name="Schaap P."/>
            <person name="Gloeckner G."/>
        </authorList>
    </citation>
    <scope>NUCLEOTIDE SEQUENCE [LARGE SCALE GENOMIC DNA]</scope>
    <source>
        <strain evidence="4">SH3</strain>
    </source>
</reference>
<dbReference type="InterPro" id="IPR053344">
    <property type="entry name" value="cAMP-inducible_BP74-like"/>
</dbReference>
<dbReference type="RefSeq" id="XP_004366307.1">
    <property type="nucleotide sequence ID" value="XM_004366250.1"/>
</dbReference>
<evidence type="ECO:0000256" key="1">
    <source>
        <dbReference type="SAM" id="Phobius"/>
    </source>
</evidence>
<evidence type="ECO:0000259" key="2">
    <source>
        <dbReference type="Pfam" id="PF23621"/>
    </source>
</evidence>
<dbReference type="PANTHER" id="PTHR35883">
    <property type="entry name" value="CYCLIC AMP-INDUCIBLE PROTEIN BP74-RELATED"/>
    <property type="match status" value="1"/>
</dbReference>